<dbReference type="PANTHER" id="PTHR24421:SF10">
    <property type="entry name" value="NITRATE_NITRITE SENSOR PROTEIN NARQ"/>
    <property type="match status" value="1"/>
</dbReference>
<evidence type="ECO:0000256" key="2">
    <source>
        <dbReference type="ARBA" id="ARBA00012438"/>
    </source>
</evidence>
<keyword evidence="12" id="KW-1185">Reference proteome</keyword>
<proteinExistence type="predicted"/>
<keyword evidence="9" id="KW-0812">Transmembrane</keyword>
<accession>A0ABT5BDU4</accession>
<dbReference type="InterPro" id="IPR036890">
    <property type="entry name" value="HATPase_C_sf"/>
</dbReference>
<feature type="domain" description="Histidine kinase" evidence="10">
    <location>
        <begin position="354"/>
        <end position="440"/>
    </location>
</feature>
<feature type="transmembrane region" description="Helical" evidence="9">
    <location>
        <begin position="97"/>
        <end position="116"/>
    </location>
</feature>
<dbReference type="Pfam" id="PF02518">
    <property type="entry name" value="HATPase_c"/>
    <property type="match status" value="1"/>
</dbReference>
<evidence type="ECO:0000256" key="3">
    <source>
        <dbReference type="ARBA" id="ARBA00022553"/>
    </source>
</evidence>
<keyword evidence="4" id="KW-0808">Transferase</keyword>
<dbReference type="InterPro" id="IPR005467">
    <property type="entry name" value="His_kinase_dom"/>
</dbReference>
<dbReference type="InterPro" id="IPR050482">
    <property type="entry name" value="Sensor_HK_TwoCompSys"/>
</dbReference>
<dbReference type="EC" id="2.7.13.3" evidence="2"/>
<dbReference type="PROSITE" id="PS50109">
    <property type="entry name" value="HIS_KIN"/>
    <property type="match status" value="1"/>
</dbReference>
<evidence type="ECO:0000256" key="7">
    <source>
        <dbReference type="ARBA" id="ARBA00022840"/>
    </source>
</evidence>
<keyword evidence="7" id="KW-0067">ATP-binding</keyword>
<feature type="transmembrane region" description="Helical" evidence="9">
    <location>
        <begin position="145"/>
        <end position="162"/>
    </location>
</feature>
<evidence type="ECO:0000256" key="6">
    <source>
        <dbReference type="ARBA" id="ARBA00022777"/>
    </source>
</evidence>
<evidence type="ECO:0000256" key="5">
    <source>
        <dbReference type="ARBA" id="ARBA00022741"/>
    </source>
</evidence>
<keyword evidence="9" id="KW-0472">Membrane</keyword>
<feature type="transmembrane region" description="Helical" evidence="9">
    <location>
        <begin position="174"/>
        <end position="196"/>
    </location>
</feature>
<keyword evidence="9" id="KW-1133">Transmembrane helix</keyword>
<dbReference type="Proteomes" id="UP001217838">
    <property type="component" value="Unassembled WGS sequence"/>
</dbReference>
<dbReference type="Pfam" id="PF07730">
    <property type="entry name" value="HisKA_3"/>
    <property type="match status" value="1"/>
</dbReference>
<protein>
    <recommendedName>
        <fullName evidence="2">histidine kinase</fullName>
        <ecNumber evidence="2">2.7.13.3</ecNumber>
    </recommendedName>
</protein>
<sequence length="451" mass="48598">MRALSSLRSWLSPPAAPAEDEAALDRHLDDLVRFYGQGCALVLNLLHLVFWPTDPWLLPDPRVLAVMHWFRASTFSVHALFLLALRLPSLHRRPLPLFAAGVAVSSALFGVAMAALGGLDQPYFYMTYLAPMGVGAMPARPARRLWLSPACGAVICLSYFLARPEHAASPHLGAALGCMAFTVVISFAIGHAMYLLTRRAFLTGLALDRSRDILEEYSEHLEDKVAEHALQLRRLAAYREQAATDERARLARELHDEVGQQIASLRYTVAALARHGHGAPAVGELDQGLTALGEAVRALVADLRPRVLDEQGLGPAVRWLFDRAAARTGLPCTVTIREAPGLTIPAAHAGAAFRIVQEALTNALRHAGPRTIHAELRIDGDGIHASVTDDGRGIGPVDMIRAGMGLFGMSERAAALGGHVEIAGRPGQGTVVRLHLPLHDEPSSATAVPHR</sequence>
<dbReference type="RefSeq" id="WP_272003828.1">
    <property type="nucleotide sequence ID" value="NZ_JAQNDN010000019.1"/>
</dbReference>
<dbReference type="SMART" id="SM00387">
    <property type="entry name" value="HATPase_c"/>
    <property type="match status" value="1"/>
</dbReference>
<feature type="transmembrane region" description="Helical" evidence="9">
    <location>
        <begin position="63"/>
        <end position="85"/>
    </location>
</feature>
<comment type="caution">
    <text evidence="11">The sequence shown here is derived from an EMBL/GenBank/DDBJ whole genome shotgun (WGS) entry which is preliminary data.</text>
</comment>
<comment type="catalytic activity">
    <reaction evidence="1">
        <text>ATP + protein L-histidine = ADP + protein N-phospho-L-histidine.</text>
        <dbReference type="EC" id="2.7.13.3"/>
    </reaction>
</comment>
<dbReference type="Gene3D" id="3.30.565.10">
    <property type="entry name" value="Histidine kinase-like ATPase, C-terminal domain"/>
    <property type="match status" value="1"/>
</dbReference>
<keyword evidence="5" id="KW-0547">Nucleotide-binding</keyword>
<feature type="transmembrane region" description="Helical" evidence="9">
    <location>
        <begin position="34"/>
        <end position="51"/>
    </location>
</feature>
<keyword evidence="8" id="KW-0902">Two-component regulatory system</keyword>
<dbReference type="SUPFAM" id="SSF55874">
    <property type="entry name" value="ATPase domain of HSP90 chaperone/DNA topoisomerase II/histidine kinase"/>
    <property type="match status" value="1"/>
</dbReference>
<evidence type="ECO:0000313" key="12">
    <source>
        <dbReference type="Proteomes" id="UP001217838"/>
    </source>
</evidence>
<dbReference type="InterPro" id="IPR003594">
    <property type="entry name" value="HATPase_dom"/>
</dbReference>
<evidence type="ECO:0000259" key="10">
    <source>
        <dbReference type="PROSITE" id="PS50109"/>
    </source>
</evidence>
<dbReference type="InterPro" id="IPR011712">
    <property type="entry name" value="Sig_transdc_His_kin_sub3_dim/P"/>
</dbReference>
<evidence type="ECO:0000256" key="1">
    <source>
        <dbReference type="ARBA" id="ARBA00000085"/>
    </source>
</evidence>
<dbReference type="GO" id="GO:0016301">
    <property type="term" value="F:kinase activity"/>
    <property type="evidence" value="ECO:0007669"/>
    <property type="project" value="UniProtKB-KW"/>
</dbReference>
<dbReference type="CDD" id="cd16917">
    <property type="entry name" value="HATPase_UhpB-NarQ-NarX-like"/>
    <property type="match status" value="1"/>
</dbReference>
<dbReference type="Gene3D" id="1.20.5.1930">
    <property type="match status" value="1"/>
</dbReference>
<evidence type="ECO:0000313" key="11">
    <source>
        <dbReference type="EMBL" id="MDC0672315.1"/>
    </source>
</evidence>
<gene>
    <name evidence="11" type="ORF">POL58_31495</name>
</gene>
<evidence type="ECO:0000256" key="9">
    <source>
        <dbReference type="SAM" id="Phobius"/>
    </source>
</evidence>
<name>A0ABT5BDU4_9BACT</name>
<dbReference type="PANTHER" id="PTHR24421">
    <property type="entry name" value="NITRATE/NITRITE SENSOR PROTEIN NARX-RELATED"/>
    <property type="match status" value="1"/>
</dbReference>
<keyword evidence="3" id="KW-0597">Phosphoprotein</keyword>
<evidence type="ECO:0000256" key="4">
    <source>
        <dbReference type="ARBA" id="ARBA00022679"/>
    </source>
</evidence>
<keyword evidence="6 11" id="KW-0418">Kinase</keyword>
<organism evidence="11 12">
    <name type="scientific">Nannocystis radixulma</name>
    <dbReference type="NCBI Taxonomy" id="2995305"/>
    <lineage>
        <taxon>Bacteria</taxon>
        <taxon>Pseudomonadati</taxon>
        <taxon>Myxococcota</taxon>
        <taxon>Polyangia</taxon>
        <taxon>Nannocystales</taxon>
        <taxon>Nannocystaceae</taxon>
        <taxon>Nannocystis</taxon>
    </lineage>
</organism>
<dbReference type="EMBL" id="JAQNDN010000019">
    <property type="protein sequence ID" value="MDC0672315.1"/>
    <property type="molecule type" value="Genomic_DNA"/>
</dbReference>
<evidence type="ECO:0000256" key="8">
    <source>
        <dbReference type="ARBA" id="ARBA00023012"/>
    </source>
</evidence>
<reference evidence="11 12" key="1">
    <citation type="submission" date="2022-11" db="EMBL/GenBank/DDBJ databases">
        <title>Minimal conservation of predation-associated metabolite biosynthetic gene clusters underscores biosynthetic potential of Myxococcota including descriptions for ten novel species: Archangium lansinium sp. nov., Myxococcus landrumus sp. nov., Nannocystis bai.</title>
        <authorList>
            <person name="Ahearne A."/>
            <person name="Stevens C."/>
            <person name="Dowd S."/>
        </authorList>
    </citation>
    <scope>NUCLEOTIDE SEQUENCE [LARGE SCALE GENOMIC DNA]</scope>
    <source>
        <strain evidence="11 12">NCELM</strain>
    </source>
</reference>